<feature type="transmembrane region" description="Helical" evidence="8">
    <location>
        <begin position="15"/>
        <end position="37"/>
    </location>
</feature>
<feature type="transmembrane region" description="Helical" evidence="8">
    <location>
        <begin position="411"/>
        <end position="427"/>
    </location>
</feature>
<protein>
    <recommendedName>
        <fullName evidence="5">Solute carrier family 22 member 6</fullName>
    </recommendedName>
    <alternativeName>
        <fullName evidence="7">Organic anion transporter 1</fullName>
    </alternativeName>
    <alternativeName>
        <fullName evidence="6">Renal organic anion transporter 1</fullName>
    </alternativeName>
</protein>
<dbReference type="FunFam" id="1.20.1250.20:FF:000023">
    <property type="entry name" value="Solute carrier family 22 member 6"/>
    <property type="match status" value="1"/>
</dbReference>
<reference evidence="10" key="2">
    <citation type="submission" date="2025-08" db="UniProtKB">
        <authorList>
            <consortium name="Ensembl"/>
        </authorList>
    </citation>
    <scope>IDENTIFICATION</scope>
</reference>
<feature type="transmembrane region" description="Helical" evidence="8">
    <location>
        <begin position="496"/>
        <end position="516"/>
    </location>
</feature>
<evidence type="ECO:0000259" key="9">
    <source>
        <dbReference type="PROSITE" id="PS50850"/>
    </source>
</evidence>
<comment type="subcellular location">
    <subcellularLocation>
        <location evidence="4">Basal cell membrane</location>
        <topology evidence="4">Multi-pass membrane protein</topology>
    </subcellularLocation>
</comment>
<dbReference type="AlphaFoldDB" id="A0A8C4XFP1"/>
<dbReference type="PROSITE" id="PS50850">
    <property type="entry name" value="MFS"/>
    <property type="match status" value="1"/>
</dbReference>
<dbReference type="SUPFAM" id="SSF103473">
    <property type="entry name" value="MFS general substrate transporter"/>
    <property type="match status" value="1"/>
</dbReference>
<accession>A0A8C4XFP1</accession>
<dbReference type="Ensembl" id="ENSECRT00000028012.1">
    <property type="protein sequence ID" value="ENSECRP00000027438.1"/>
    <property type="gene ID" value="ENSECRG00000018042.1"/>
</dbReference>
<keyword evidence="11" id="KW-1185">Reference proteome</keyword>
<dbReference type="InterPro" id="IPR036259">
    <property type="entry name" value="MFS_trans_sf"/>
</dbReference>
<feature type="transmembrane region" description="Helical" evidence="8">
    <location>
        <begin position="350"/>
        <end position="368"/>
    </location>
</feature>
<proteinExistence type="predicted"/>
<dbReference type="GeneTree" id="ENSGT00940000154901"/>
<dbReference type="GO" id="GO:0022857">
    <property type="term" value="F:transmembrane transporter activity"/>
    <property type="evidence" value="ECO:0007669"/>
    <property type="project" value="InterPro"/>
</dbReference>
<feature type="transmembrane region" description="Helical" evidence="8">
    <location>
        <begin position="197"/>
        <end position="220"/>
    </location>
</feature>
<dbReference type="PROSITE" id="PS00216">
    <property type="entry name" value="SUGAR_TRANSPORT_1"/>
    <property type="match status" value="1"/>
</dbReference>
<dbReference type="Pfam" id="PF00083">
    <property type="entry name" value="Sugar_tr"/>
    <property type="match status" value="1"/>
</dbReference>
<dbReference type="PANTHER" id="PTHR24064">
    <property type="entry name" value="SOLUTE CARRIER FAMILY 22 MEMBER"/>
    <property type="match status" value="1"/>
</dbReference>
<name>A0A8C4XFP1_ERPCA</name>
<dbReference type="InterPro" id="IPR005829">
    <property type="entry name" value="Sugar_transporter_CS"/>
</dbReference>
<dbReference type="Proteomes" id="UP000694620">
    <property type="component" value="Chromosome 8"/>
</dbReference>
<dbReference type="GO" id="GO:0009925">
    <property type="term" value="C:basal plasma membrane"/>
    <property type="evidence" value="ECO:0007669"/>
    <property type="project" value="UniProtKB-SubCell"/>
</dbReference>
<organism evidence="10 11">
    <name type="scientific">Erpetoichthys calabaricus</name>
    <name type="common">Rope fish</name>
    <name type="synonym">Calamoichthys calabaricus</name>
    <dbReference type="NCBI Taxonomy" id="27687"/>
    <lineage>
        <taxon>Eukaryota</taxon>
        <taxon>Metazoa</taxon>
        <taxon>Chordata</taxon>
        <taxon>Craniata</taxon>
        <taxon>Vertebrata</taxon>
        <taxon>Euteleostomi</taxon>
        <taxon>Actinopterygii</taxon>
        <taxon>Polypteriformes</taxon>
        <taxon>Polypteridae</taxon>
        <taxon>Erpetoichthys</taxon>
    </lineage>
</organism>
<sequence>MAFLDLLDNIGGLGLFQLLNAILLTIPGFLTACHALLQNFSAAIPNHHCRIPNQTSTVSNWIFSFSELSNKSILKAFIPLEKNNKPSKCERYLNPQWNLLILNETTHHKINQTTEKCRDGWDYDRREFLETIVSEWDLVCSRKPLKQMSQTVYMGGVLAGAIILGRLSDKFGRRTVLTWSYFLLAVSGTSTAFSPSYFAFCCLRFLCGMAVAGISLNSVSLMMEWIPTKSRACIGTLGSFGFTVGQLLLAGIAYNIRTWRKLQLSISVPFFFFFVCSWWIPESARWLVLNNHYDKAMREIQRVARVNRLPEEGKKITVEVLHMHMDKEIHVNKTSHTHFDLVRTPQLRKITICLMMLWCSCSLGYYGLVMDLQKFGLSMYLAQIIFALMDFPSLFINLTSLNLLGRRITQGGMLIIAGGVVLAIIFVPEDMKILQTVLAMIGTGFMGAAFTSIYIYTGELYPTMIRQTGMGFGSTMARIGSMSAPVVLMLDEYFSYLPSIVFGIIPIFAGFSAFMLPETLNVPLPDTIKDVELQTGQLGITPKPEVESLPCWDATMEGWTKYGQ</sequence>
<reference evidence="10" key="3">
    <citation type="submission" date="2025-09" db="UniProtKB">
        <authorList>
            <consortium name="Ensembl"/>
        </authorList>
    </citation>
    <scope>IDENTIFICATION</scope>
</reference>
<feature type="domain" description="Major facilitator superfamily (MFS) profile" evidence="9">
    <location>
        <begin position="56"/>
        <end position="521"/>
    </location>
</feature>
<evidence type="ECO:0000313" key="11">
    <source>
        <dbReference type="Proteomes" id="UP000694620"/>
    </source>
</evidence>
<feature type="transmembrane region" description="Helical" evidence="8">
    <location>
        <begin position="232"/>
        <end position="256"/>
    </location>
</feature>
<feature type="transmembrane region" description="Helical" evidence="8">
    <location>
        <begin position="433"/>
        <end position="457"/>
    </location>
</feature>
<feature type="transmembrane region" description="Helical" evidence="8">
    <location>
        <begin position="262"/>
        <end position="280"/>
    </location>
</feature>
<evidence type="ECO:0000256" key="7">
    <source>
        <dbReference type="ARBA" id="ARBA00042362"/>
    </source>
</evidence>
<evidence type="ECO:0000256" key="5">
    <source>
        <dbReference type="ARBA" id="ARBA00039897"/>
    </source>
</evidence>
<keyword evidence="2 8" id="KW-1133">Transmembrane helix</keyword>
<evidence type="ECO:0000256" key="3">
    <source>
        <dbReference type="ARBA" id="ARBA00023136"/>
    </source>
</evidence>
<evidence type="ECO:0000256" key="8">
    <source>
        <dbReference type="SAM" id="Phobius"/>
    </source>
</evidence>
<evidence type="ECO:0000256" key="6">
    <source>
        <dbReference type="ARBA" id="ARBA00041768"/>
    </source>
</evidence>
<keyword evidence="1 8" id="KW-0812">Transmembrane</keyword>
<keyword evidence="3 8" id="KW-0472">Membrane</keyword>
<evidence type="ECO:0000256" key="1">
    <source>
        <dbReference type="ARBA" id="ARBA00022692"/>
    </source>
</evidence>
<dbReference type="InterPro" id="IPR020846">
    <property type="entry name" value="MFS_dom"/>
</dbReference>
<gene>
    <name evidence="10" type="primary">LOC114656579</name>
</gene>
<reference evidence="10" key="1">
    <citation type="submission" date="2021-06" db="EMBL/GenBank/DDBJ databases">
        <authorList>
            <consortium name="Wellcome Sanger Institute Data Sharing"/>
        </authorList>
    </citation>
    <scope>NUCLEOTIDE SEQUENCE [LARGE SCALE GENOMIC DNA]</scope>
</reference>
<dbReference type="InterPro" id="IPR005828">
    <property type="entry name" value="MFS_sugar_transport-like"/>
</dbReference>
<feature type="transmembrane region" description="Helical" evidence="8">
    <location>
        <begin position="380"/>
        <end position="404"/>
    </location>
</feature>
<evidence type="ECO:0000313" key="10">
    <source>
        <dbReference type="Ensembl" id="ENSECRP00000027438.1"/>
    </source>
</evidence>
<evidence type="ECO:0000256" key="4">
    <source>
        <dbReference type="ARBA" id="ARBA00034696"/>
    </source>
</evidence>
<evidence type="ECO:0000256" key="2">
    <source>
        <dbReference type="ARBA" id="ARBA00022989"/>
    </source>
</evidence>
<dbReference type="Gene3D" id="1.20.1250.20">
    <property type="entry name" value="MFS general substrate transporter like domains"/>
    <property type="match status" value="1"/>
</dbReference>